<comment type="caution">
    <text evidence="2">The sequence shown here is derived from an EMBL/GenBank/DDBJ whole genome shotgun (WGS) entry which is preliminary data.</text>
</comment>
<dbReference type="InterPro" id="IPR003870">
    <property type="entry name" value="DUF222"/>
</dbReference>
<evidence type="ECO:0000313" key="3">
    <source>
        <dbReference type="Proteomes" id="UP000023351"/>
    </source>
</evidence>
<organism evidence="2 3">
    <name type="scientific">Mycobacteroides abscessus subsp. bolletii 1513</name>
    <dbReference type="NCBI Taxonomy" id="1299321"/>
    <lineage>
        <taxon>Bacteria</taxon>
        <taxon>Bacillati</taxon>
        <taxon>Actinomycetota</taxon>
        <taxon>Actinomycetes</taxon>
        <taxon>Mycobacteriales</taxon>
        <taxon>Mycobacteriaceae</taxon>
        <taxon>Mycobacteroides</taxon>
        <taxon>Mycobacteroides abscessus</taxon>
    </lineage>
</organism>
<accession>X8DJZ5</accession>
<evidence type="ECO:0000313" key="2">
    <source>
        <dbReference type="EMBL" id="EUA68068.1"/>
    </source>
</evidence>
<sequence length="83" mass="9066">MTGQASPVQLGGTSFPEVLSRRLHMGKGAARRRIADAEQLVPRRTLTGEQLAPQLPHTAQALGRADIGEEHVRIIRQFLTGSR</sequence>
<protein>
    <recommendedName>
        <fullName evidence="1">DUF222 domain-containing protein</fullName>
    </recommendedName>
</protein>
<evidence type="ECO:0000259" key="1">
    <source>
        <dbReference type="Pfam" id="PF02720"/>
    </source>
</evidence>
<reference evidence="2 3" key="1">
    <citation type="submission" date="2013-12" db="EMBL/GenBank/DDBJ databases">
        <authorList>
            <person name="Zelazny A."/>
            <person name="Olivier K."/>
            <person name="Holland S."/>
            <person name="Lenaerts A."/>
            <person name="Ordway D."/>
            <person name="DeGroote M.A."/>
            <person name="Parker T."/>
            <person name="Sizemore C."/>
            <person name="Tallon L.J."/>
            <person name="Sadzewicz L.K."/>
            <person name="Sengamalay N."/>
            <person name="Fraser C.M."/>
            <person name="Hine E."/>
            <person name="Shefchek K.A."/>
            <person name="Das S.P."/>
            <person name="Tettelin H."/>
        </authorList>
    </citation>
    <scope>NUCLEOTIDE SEQUENCE [LARGE SCALE GENOMIC DNA]</scope>
    <source>
        <strain evidence="2 3">1513</strain>
    </source>
</reference>
<dbReference type="Pfam" id="PF02720">
    <property type="entry name" value="DUF222"/>
    <property type="match status" value="1"/>
</dbReference>
<name>X8DJZ5_9MYCO</name>
<gene>
    <name evidence="2" type="ORF">I540_4300</name>
</gene>
<dbReference type="PATRIC" id="fig|1299321.3.peg.4139"/>
<dbReference type="EMBL" id="JAOJ01000003">
    <property type="protein sequence ID" value="EUA68068.1"/>
    <property type="molecule type" value="Genomic_DNA"/>
</dbReference>
<dbReference type="AlphaFoldDB" id="X8DJZ5"/>
<proteinExistence type="predicted"/>
<feature type="domain" description="DUF222" evidence="1">
    <location>
        <begin position="3"/>
        <end position="79"/>
    </location>
</feature>
<dbReference type="Proteomes" id="UP000023351">
    <property type="component" value="Unassembled WGS sequence"/>
</dbReference>